<gene>
    <name evidence="2" type="ORF">AAF712_006753</name>
</gene>
<keyword evidence="3" id="KW-1185">Reference proteome</keyword>
<evidence type="ECO:0000256" key="1">
    <source>
        <dbReference type="SAM" id="MobiDB-lite"/>
    </source>
</evidence>
<name>A0ABR2ZZB1_9AGAR</name>
<feature type="region of interest" description="Disordered" evidence="1">
    <location>
        <begin position="25"/>
        <end position="47"/>
    </location>
</feature>
<dbReference type="EMBL" id="JBBXMP010000038">
    <property type="protein sequence ID" value="KAL0066129.1"/>
    <property type="molecule type" value="Genomic_DNA"/>
</dbReference>
<evidence type="ECO:0000313" key="3">
    <source>
        <dbReference type="Proteomes" id="UP001437256"/>
    </source>
</evidence>
<proteinExistence type="predicted"/>
<organism evidence="2 3">
    <name type="scientific">Marasmius tenuissimus</name>
    <dbReference type="NCBI Taxonomy" id="585030"/>
    <lineage>
        <taxon>Eukaryota</taxon>
        <taxon>Fungi</taxon>
        <taxon>Dikarya</taxon>
        <taxon>Basidiomycota</taxon>
        <taxon>Agaricomycotina</taxon>
        <taxon>Agaricomycetes</taxon>
        <taxon>Agaricomycetidae</taxon>
        <taxon>Agaricales</taxon>
        <taxon>Marasmiineae</taxon>
        <taxon>Marasmiaceae</taxon>
        <taxon>Marasmius</taxon>
    </lineage>
</organism>
<protein>
    <submittedName>
        <fullName evidence="2">Uncharacterized protein</fullName>
    </submittedName>
</protein>
<reference evidence="2 3" key="1">
    <citation type="submission" date="2024-05" db="EMBL/GenBank/DDBJ databases">
        <title>A draft genome resource for the thread blight pathogen Marasmius tenuissimus strain MS-2.</title>
        <authorList>
            <person name="Yulfo-Soto G.E."/>
            <person name="Baruah I.K."/>
            <person name="Amoako-Attah I."/>
            <person name="Bukari Y."/>
            <person name="Meinhardt L.W."/>
            <person name="Bailey B.A."/>
            <person name="Cohen S.P."/>
        </authorList>
    </citation>
    <scope>NUCLEOTIDE SEQUENCE [LARGE SCALE GENOMIC DNA]</scope>
    <source>
        <strain evidence="2 3">MS-2</strain>
    </source>
</reference>
<accession>A0ABR2ZZB1</accession>
<comment type="caution">
    <text evidence="2">The sequence shown here is derived from an EMBL/GenBank/DDBJ whole genome shotgun (WGS) entry which is preliminary data.</text>
</comment>
<dbReference type="Proteomes" id="UP001437256">
    <property type="component" value="Unassembled WGS sequence"/>
</dbReference>
<evidence type="ECO:0000313" key="2">
    <source>
        <dbReference type="EMBL" id="KAL0066129.1"/>
    </source>
</evidence>
<sequence>MTKALGELNAAEYNISEGSLACDRPKARLPTIHPPRIRPNEENGETQINSPAHLTQAIDQGNEETLFVIANNVRRSN</sequence>